<dbReference type="InterPro" id="IPR027417">
    <property type="entry name" value="P-loop_NTPase"/>
</dbReference>
<keyword evidence="1" id="KW-0813">Transport</keyword>
<organism evidence="5 6">
    <name type="scientific">Paracoccus chinensis</name>
    <dbReference type="NCBI Taxonomy" id="525640"/>
    <lineage>
        <taxon>Bacteria</taxon>
        <taxon>Pseudomonadati</taxon>
        <taxon>Pseudomonadota</taxon>
        <taxon>Alphaproteobacteria</taxon>
        <taxon>Rhodobacterales</taxon>
        <taxon>Paracoccaceae</taxon>
        <taxon>Paracoccus</taxon>
    </lineage>
</organism>
<dbReference type="PANTHER" id="PTHR43023">
    <property type="entry name" value="PROTEIN TRIGALACTOSYLDIACYLGLYCEROL 3, CHLOROPLASTIC"/>
    <property type="match status" value="1"/>
</dbReference>
<evidence type="ECO:0000256" key="2">
    <source>
        <dbReference type="ARBA" id="ARBA00022741"/>
    </source>
</evidence>
<dbReference type="PANTHER" id="PTHR43023:SF3">
    <property type="entry name" value="PROTEIN TRIGALACTOSYLDIACYLGLYCEROL 3, CHLOROPLASTIC"/>
    <property type="match status" value="1"/>
</dbReference>
<dbReference type="Gene3D" id="3.40.50.300">
    <property type="entry name" value="P-loop containing nucleotide triphosphate hydrolases"/>
    <property type="match status" value="1"/>
</dbReference>
<dbReference type="EMBL" id="FNGE01000008">
    <property type="protein sequence ID" value="SDL27720.1"/>
    <property type="molecule type" value="Genomic_DNA"/>
</dbReference>
<evidence type="ECO:0000259" key="4">
    <source>
        <dbReference type="PROSITE" id="PS50893"/>
    </source>
</evidence>
<keyword evidence="3 5" id="KW-0067">ATP-binding</keyword>
<dbReference type="InterPro" id="IPR003593">
    <property type="entry name" value="AAA+_ATPase"/>
</dbReference>
<evidence type="ECO:0000313" key="6">
    <source>
        <dbReference type="Proteomes" id="UP000199555"/>
    </source>
</evidence>
<dbReference type="InterPro" id="IPR017871">
    <property type="entry name" value="ABC_transporter-like_CS"/>
</dbReference>
<sequence length="254" mass="27171">MSAPVIETRGLCKSFGPQKVLDGVDLTVARGESLVVIGGSGTGKSVLLRTILGLESADAGEVLLDGEPASAAVRARFMRDFGMLFQNAALFDSLPVWRNVAFRLLRAMPAVQARTRAVERLARVGLGPEVADRMPADLSGGMRKRVGLARAIAADPKVIFFDEPTTGLDPQRAAAINRLIRDIVTETGATAVTITHDMTSVRTIADRVALLDHGRLRWQGPVAQMDKADDPVLRAFVQGEPLDWGPRAATGPRG</sequence>
<evidence type="ECO:0000313" key="5">
    <source>
        <dbReference type="EMBL" id="SDL27720.1"/>
    </source>
</evidence>
<evidence type="ECO:0000256" key="1">
    <source>
        <dbReference type="ARBA" id="ARBA00022448"/>
    </source>
</evidence>
<proteinExistence type="predicted"/>
<keyword evidence="6" id="KW-1185">Reference proteome</keyword>
<dbReference type="Pfam" id="PF00005">
    <property type="entry name" value="ABC_tran"/>
    <property type="match status" value="1"/>
</dbReference>
<dbReference type="GO" id="GO:0005524">
    <property type="term" value="F:ATP binding"/>
    <property type="evidence" value="ECO:0007669"/>
    <property type="project" value="UniProtKB-KW"/>
</dbReference>
<dbReference type="AlphaFoldDB" id="A0A1G9IRB5"/>
<reference evidence="6" key="1">
    <citation type="submission" date="2016-10" db="EMBL/GenBank/DDBJ databases">
        <authorList>
            <person name="Varghese N."/>
            <person name="Submissions S."/>
        </authorList>
    </citation>
    <scope>NUCLEOTIDE SEQUENCE [LARGE SCALE GENOMIC DNA]</scope>
    <source>
        <strain evidence="6">CGMCC 1.7655</strain>
    </source>
</reference>
<evidence type="ECO:0000256" key="3">
    <source>
        <dbReference type="ARBA" id="ARBA00022840"/>
    </source>
</evidence>
<dbReference type="SMART" id="SM00382">
    <property type="entry name" value="AAA"/>
    <property type="match status" value="1"/>
</dbReference>
<name>A0A1G9IRB5_9RHOB</name>
<dbReference type="STRING" id="525640.SAMN04487971_108103"/>
<feature type="domain" description="ABC transporter" evidence="4">
    <location>
        <begin position="6"/>
        <end position="238"/>
    </location>
</feature>
<dbReference type="InterPro" id="IPR003439">
    <property type="entry name" value="ABC_transporter-like_ATP-bd"/>
</dbReference>
<accession>A0A1G9IRB5</accession>
<dbReference type="SUPFAM" id="SSF52540">
    <property type="entry name" value="P-loop containing nucleoside triphosphate hydrolases"/>
    <property type="match status" value="1"/>
</dbReference>
<protein>
    <submittedName>
        <fullName evidence="5">Phospholipid/cholesterol/gamma-HCH transport system ATP-binding protein</fullName>
    </submittedName>
</protein>
<keyword evidence="2" id="KW-0547">Nucleotide-binding</keyword>
<dbReference type="PROSITE" id="PS00211">
    <property type="entry name" value="ABC_TRANSPORTER_1"/>
    <property type="match status" value="1"/>
</dbReference>
<dbReference type="GO" id="GO:0016887">
    <property type="term" value="F:ATP hydrolysis activity"/>
    <property type="evidence" value="ECO:0007669"/>
    <property type="project" value="InterPro"/>
</dbReference>
<dbReference type="Proteomes" id="UP000199555">
    <property type="component" value="Unassembled WGS sequence"/>
</dbReference>
<gene>
    <name evidence="5" type="ORF">SAMN04487971_108103</name>
</gene>
<dbReference type="PROSITE" id="PS50893">
    <property type="entry name" value="ABC_TRANSPORTER_2"/>
    <property type="match status" value="1"/>
</dbReference>
<dbReference type="RefSeq" id="WP_175558833.1">
    <property type="nucleotide sequence ID" value="NZ_FNGE01000008.1"/>
</dbReference>